<reference evidence="2 3" key="1">
    <citation type="submission" date="2018-06" db="EMBL/GenBank/DDBJ databases">
        <title>Comparative genomics reveals the genomic features of Rhizophagus irregularis, R. cerebriforme, R. diaphanum and Gigaspora rosea, and their symbiotic lifestyle signature.</title>
        <authorList>
            <person name="Morin E."/>
            <person name="San Clemente H."/>
            <person name="Chen E.C.H."/>
            <person name="De La Providencia I."/>
            <person name="Hainaut M."/>
            <person name="Kuo A."/>
            <person name="Kohler A."/>
            <person name="Murat C."/>
            <person name="Tang N."/>
            <person name="Roy S."/>
            <person name="Loubradou J."/>
            <person name="Henrissat B."/>
            <person name="Grigoriev I.V."/>
            <person name="Corradi N."/>
            <person name="Roux C."/>
            <person name="Martin F.M."/>
        </authorList>
    </citation>
    <scope>NUCLEOTIDE SEQUENCE [LARGE SCALE GENOMIC DNA]</scope>
    <source>
        <strain evidence="2 3">DAOM 227022</strain>
    </source>
</reference>
<protein>
    <recommendedName>
        <fullName evidence="4">G-protein coupled receptors family 1 profile domain-containing protein</fullName>
    </recommendedName>
</protein>
<gene>
    <name evidence="2" type="ORF">C1645_811582</name>
</gene>
<organism evidence="2 3">
    <name type="scientific">Glomus cerebriforme</name>
    <dbReference type="NCBI Taxonomy" id="658196"/>
    <lineage>
        <taxon>Eukaryota</taxon>
        <taxon>Fungi</taxon>
        <taxon>Fungi incertae sedis</taxon>
        <taxon>Mucoromycota</taxon>
        <taxon>Glomeromycotina</taxon>
        <taxon>Glomeromycetes</taxon>
        <taxon>Glomerales</taxon>
        <taxon>Glomeraceae</taxon>
        <taxon>Glomus</taxon>
    </lineage>
</organism>
<accession>A0A397TWV5</accession>
<evidence type="ECO:0008006" key="4">
    <source>
        <dbReference type="Google" id="ProtNLM"/>
    </source>
</evidence>
<keyword evidence="1" id="KW-0812">Transmembrane</keyword>
<dbReference type="EMBL" id="QKYT01000005">
    <property type="protein sequence ID" value="RIA99344.1"/>
    <property type="molecule type" value="Genomic_DNA"/>
</dbReference>
<comment type="caution">
    <text evidence="2">The sequence shown here is derived from an EMBL/GenBank/DDBJ whole genome shotgun (WGS) entry which is preliminary data.</text>
</comment>
<feature type="transmembrane region" description="Helical" evidence="1">
    <location>
        <begin position="127"/>
        <end position="145"/>
    </location>
</feature>
<feature type="transmembrane region" description="Helical" evidence="1">
    <location>
        <begin position="20"/>
        <end position="41"/>
    </location>
</feature>
<feature type="transmembrane region" description="Helical" evidence="1">
    <location>
        <begin position="246"/>
        <end position="267"/>
    </location>
</feature>
<keyword evidence="3" id="KW-1185">Reference proteome</keyword>
<feature type="transmembrane region" description="Helical" evidence="1">
    <location>
        <begin position="165"/>
        <end position="184"/>
    </location>
</feature>
<dbReference type="Proteomes" id="UP000265703">
    <property type="component" value="Unassembled WGS sequence"/>
</dbReference>
<feature type="transmembrane region" description="Helical" evidence="1">
    <location>
        <begin position="210"/>
        <end position="234"/>
    </location>
</feature>
<dbReference type="OrthoDB" id="2446040at2759"/>
<proteinExistence type="predicted"/>
<evidence type="ECO:0000313" key="3">
    <source>
        <dbReference type="Proteomes" id="UP000265703"/>
    </source>
</evidence>
<sequence length="295" mass="34220">MQSQTSLSGNRFTLNTESTISLILTSINFVSCLYVLSRLYFIRRRKDVEIKYPFCFAISYLICSILQIANIFINHSTLSQSGIFYKIFGKFYPVSLTINLLLVGFLEFSTMSKLIEKIDVESGKYDVYMWQGMFLLSWVTSIFGINRYEQLELKYAFNFNTVFKHHFNVFLIFIVIMSATSYFLDLRKILRKVISQELLCKNRDNINPNFIRACLFSILPFLFQWSLILFYNIIKVIGNNNDVNLNVLLIIAVNIGGIGHAISYFIYERKYLSTNPSNDPIEPIDPIIFSYGALP</sequence>
<keyword evidence="1" id="KW-0472">Membrane</keyword>
<name>A0A397TWV5_9GLOM</name>
<evidence type="ECO:0000256" key="1">
    <source>
        <dbReference type="SAM" id="Phobius"/>
    </source>
</evidence>
<evidence type="ECO:0000313" key="2">
    <source>
        <dbReference type="EMBL" id="RIA99344.1"/>
    </source>
</evidence>
<feature type="transmembrane region" description="Helical" evidence="1">
    <location>
        <begin position="53"/>
        <end position="73"/>
    </location>
</feature>
<keyword evidence="1" id="KW-1133">Transmembrane helix</keyword>
<feature type="transmembrane region" description="Helical" evidence="1">
    <location>
        <begin position="85"/>
        <end position="106"/>
    </location>
</feature>
<dbReference type="AlphaFoldDB" id="A0A397TWV5"/>